<reference evidence="3" key="1">
    <citation type="submission" date="2016-06" db="EMBL/GenBank/DDBJ databases">
        <authorList>
            <person name="Varghese N."/>
        </authorList>
    </citation>
    <scope>NUCLEOTIDE SEQUENCE [LARGE SCALE GENOMIC DNA]</scope>
    <source>
        <strain evidence="3">DSM 45555</strain>
    </source>
</reference>
<evidence type="ECO:0008006" key="4">
    <source>
        <dbReference type="Google" id="ProtNLM"/>
    </source>
</evidence>
<feature type="region of interest" description="Disordered" evidence="1">
    <location>
        <begin position="379"/>
        <end position="482"/>
    </location>
</feature>
<dbReference type="InterPro" id="IPR025447">
    <property type="entry name" value="DUF4192"/>
</dbReference>
<feature type="compositionally biased region" description="Basic residues" evidence="1">
    <location>
        <begin position="429"/>
        <end position="442"/>
    </location>
</feature>
<evidence type="ECO:0000313" key="3">
    <source>
        <dbReference type="Proteomes" id="UP000198551"/>
    </source>
</evidence>
<evidence type="ECO:0000256" key="1">
    <source>
        <dbReference type="SAM" id="MobiDB-lite"/>
    </source>
</evidence>
<feature type="compositionally biased region" description="Low complexity" evidence="1">
    <location>
        <begin position="443"/>
        <end position="452"/>
    </location>
</feature>
<dbReference type="Pfam" id="PF13830">
    <property type="entry name" value="DUF4192"/>
    <property type="match status" value="2"/>
</dbReference>
<protein>
    <recommendedName>
        <fullName evidence="4">DUF4192 domain-containing protein</fullName>
    </recommendedName>
</protein>
<organism evidence="2 3">
    <name type="scientific">Micromonospora marina</name>
    <dbReference type="NCBI Taxonomy" id="307120"/>
    <lineage>
        <taxon>Bacteria</taxon>
        <taxon>Bacillati</taxon>
        <taxon>Actinomycetota</taxon>
        <taxon>Actinomycetes</taxon>
        <taxon>Micromonosporales</taxon>
        <taxon>Micromonosporaceae</taxon>
        <taxon>Micromonospora</taxon>
    </lineage>
</organism>
<sequence length="482" mass="49081">MNSTESARLSVRSPADMVAAVPYLLGFHPADSVVVVAVRGRRVVFAARGDLPAPGADPGPAARHLAQVAARQDADAATVVGYGPAARVTGVVDAIGDALTATGLVVLDALRVTEGRWFSYLCTEPSCCPPEGTPYDPAASQVSAAAVFAGQVALPDRAALAAQVSPLDGPVRLAMRRATGRARIRLAALTGRPPAPSDASPAGGAPADGPGPGGQSPVPAVDSGPGGQFPVPAVDPGPGGDAQALAGGLVPGGEPRAVRTAGTAAVRAAFRRQRRGERLDDDEAAWLTVLLTHVAVRDHAWSRTDGRDADISLWTDVLRRAEPDLIAAPGCLLAFAAWRSGHGALAAVALERVLSAHPGYSLAVLLDEALRRGVAPSALDGRPGSGDGGVCCGAADVGPAGDRSHPSAGPVPPVTAHPPAGSAPSRTAVSRRRAPHRCRRSWSVRAGSRPASSRPPRPVRQRACWVRTPPRAVARPPSTPSG</sequence>
<accession>A0A1C4V0L9</accession>
<dbReference type="AlphaFoldDB" id="A0A1C4V0L9"/>
<dbReference type="EMBL" id="FMCV01000002">
    <property type="protein sequence ID" value="SCE77522.1"/>
    <property type="molecule type" value="Genomic_DNA"/>
</dbReference>
<feature type="compositionally biased region" description="Low complexity" evidence="1">
    <location>
        <begin position="461"/>
        <end position="476"/>
    </location>
</feature>
<feature type="compositionally biased region" description="Low complexity" evidence="1">
    <location>
        <begin position="197"/>
        <end position="208"/>
    </location>
</feature>
<keyword evidence="3" id="KW-1185">Reference proteome</keyword>
<name>A0A1C4V0L9_9ACTN</name>
<proteinExistence type="predicted"/>
<dbReference type="Proteomes" id="UP000198551">
    <property type="component" value="Unassembled WGS sequence"/>
</dbReference>
<gene>
    <name evidence="2" type="ORF">GA0070215_102307</name>
</gene>
<feature type="region of interest" description="Disordered" evidence="1">
    <location>
        <begin position="187"/>
        <end position="245"/>
    </location>
</feature>
<evidence type="ECO:0000313" key="2">
    <source>
        <dbReference type="EMBL" id="SCE77522.1"/>
    </source>
</evidence>